<protein>
    <submittedName>
        <fullName evidence="2">Uncharacterized protein</fullName>
    </submittedName>
</protein>
<gene>
    <name evidence="2" type="ORF">V565_117710</name>
</gene>
<keyword evidence="3" id="KW-1185">Reference proteome</keyword>
<dbReference type="EMBL" id="AZST01000468">
    <property type="protein sequence ID" value="KEP48705.1"/>
    <property type="molecule type" value="Genomic_DNA"/>
</dbReference>
<dbReference type="InterPro" id="IPR009003">
    <property type="entry name" value="Peptidase_S1_PA"/>
</dbReference>
<accession>A0A074RTR0</accession>
<keyword evidence="1" id="KW-0175">Coiled coil</keyword>
<evidence type="ECO:0000313" key="3">
    <source>
        <dbReference type="Proteomes" id="UP000027456"/>
    </source>
</evidence>
<dbReference type="Proteomes" id="UP000027456">
    <property type="component" value="Unassembled WGS sequence"/>
</dbReference>
<sequence length="568" mass="62992">MAYDAQQPPSSPTLSDTPNVFSQISVASLASEALTISGDQLLSEFERVHYYNGVSVVPPEIYYRSNLDTVTFELPVPGQQNFFKIPFKTAEGVLGTPIVAVWPLVAPLIVALFKSSGVKYSAFHPAFFSTLNDDMEKDMGPLVIWVATHPGTTSAEKARDVSPAVLSILVKHGIEGAVVEWIEGKPEPLAGPALMPTVEDTNPTHDIRHPFTALHGMSIVTEDREAEDATGTISIYFHEGGQSDRVLGASCKHVVHADTKSDYKSGGPGDRKQQVRVNSMRKFQRALASIKYKVDAHVTEVVSITEHIERLQNEDQSEDEEVAADKEEALRKKRAQLNELTDVGTRLREFYNRVTRDWTDITHRNIGHLDWAPSISIDVDTLNYTRDMATFVLSADKFQRNFVGNVVDLGVKYTRHELNTIFGGKFPSDMKLRLCGTVKREDLGNPIGVDEFGNARTIVGKDGSTTHLSWGNFLGVEAYLCNEFGHESKELAIYNGSKTDRTNFSAKGDSGAPIWNVKGEIVGFLHSGMPKGLSSHVTYATPAWWYLEQVQKQYPNANFWGEKWNLDA</sequence>
<organism evidence="2 3">
    <name type="scientific">Rhizoctonia solani 123E</name>
    <dbReference type="NCBI Taxonomy" id="1423351"/>
    <lineage>
        <taxon>Eukaryota</taxon>
        <taxon>Fungi</taxon>
        <taxon>Dikarya</taxon>
        <taxon>Basidiomycota</taxon>
        <taxon>Agaricomycotina</taxon>
        <taxon>Agaricomycetes</taxon>
        <taxon>Cantharellales</taxon>
        <taxon>Ceratobasidiaceae</taxon>
        <taxon>Rhizoctonia</taxon>
    </lineage>
</organism>
<reference evidence="2 3" key="1">
    <citation type="submission" date="2013-12" db="EMBL/GenBank/DDBJ databases">
        <authorList>
            <person name="Cubeta M."/>
            <person name="Pakala S."/>
            <person name="Fedorova N."/>
            <person name="Thomas E."/>
            <person name="Dean R."/>
            <person name="Jabaji S."/>
            <person name="Neate S."/>
            <person name="Toda T."/>
            <person name="Tavantzis S."/>
            <person name="Vilgalys R."/>
            <person name="Bharathan N."/>
            <person name="Pakala S."/>
            <person name="Losada L.S."/>
            <person name="Zafar N."/>
            <person name="Nierman W."/>
        </authorList>
    </citation>
    <scope>NUCLEOTIDE SEQUENCE [LARGE SCALE GENOMIC DNA]</scope>
    <source>
        <strain evidence="2 3">123E</strain>
    </source>
</reference>
<evidence type="ECO:0000256" key="1">
    <source>
        <dbReference type="SAM" id="Coils"/>
    </source>
</evidence>
<dbReference type="OrthoDB" id="5424209at2759"/>
<feature type="coiled-coil region" evidence="1">
    <location>
        <begin position="308"/>
        <end position="343"/>
    </location>
</feature>
<comment type="caution">
    <text evidence="2">The sequence shown here is derived from an EMBL/GenBank/DDBJ whole genome shotgun (WGS) entry which is preliminary data.</text>
</comment>
<proteinExistence type="predicted"/>
<dbReference type="SUPFAM" id="SSF50494">
    <property type="entry name" value="Trypsin-like serine proteases"/>
    <property type="match status" value="1"/>
</dbReference>
<name>A0A074RTR0_9AGAM</name>
<evidence type="ECO:0000313" key="2">
    <source>
        <dbReference type="EMBL" id="KEP48705.1"/>
    </source>
</evidence>
<dbReference type="HOGENOM" id="CLU_024804_1_1_1"/>
<dbReference type="AlphaFoldDB" id="A0A074RTR0"/>